<gene>
    <name evidence="3" type="ORF">HZF05_19960</name>
</gene>
<proteinExistence type="predicted"/>
<dbReference type="EMBL" id="JACEIB010000027">
    <property type="protein sequence ID" value="MBA2936363.1"/>
    <property type="molecule type" value="Genomic_DNA"/>
</dbReference>
<feature type="compositionally biased region" description="Basic and acidic residues" evidence="1">
    <location>
        <begin position="1"/>
        <end position="15"/>
    </location>
</feature>
<dbReference type="RefSeq" id="WP_160364220.1">
    <property type="nucleotide sequence ID" value="NZ_JACEIB010000027.1"/>
</dbReference>
<feature type="transmembrane region" description="Helical" evidence="2">
    <location>
        <begin position="30"/>
        <end position="52"/>
    </location>
</feature>
<keyword evidence="2" id="KW-1133">Transmembrane helix</keyword>
<protein>
    <recommendedName>
        <fullName evidence="5">ABC transporter permease</fullName>
    </recommendedName>
</protein>
<evidence type="ECO:0000256" key="2">
    <source>
        <dbReference type="SAM" id="Phobius"/>
    </source>
</evidence>
<reference evidence="3 4" key="1">
    <citation type="submission" date="2020-07" db="EMBL/GenBank/DDBJ databases">
        <authorList>
            <person name="Sun Q."/>
        </authorList>
    </citation>
    <scope>NUCLEOTIDE SEQUENCE [LARGE SCALE GENOMIC DNA]</scope>
    <source>
        <strain evidence="3 4">CGMCC 1.13654</strain>
    </source>
</reference>
<evidence type="ECO:0000313" key="4">
    <source>
        <dbReference type="Proteomes" id="UP000570166"/>
    </source>
</evidence>
<sequence length="64" mass="6857">MPFDPLDYRRREPSPDRPSPTAPTTRHGGLVLAGLIIVAMLLTGLIEFPYALNGIGQLADALGL</sequence>
<evidence type="ECO:0000256" key="1">
    <source>
        <dbReference type="SAM" id="MobiDB-lite"/>
    </source>
</evidence>
<name>A0A838LAB9_9SPHN</name>
<dbReference type="AlphaFoldDB" id="A0A838LAB9"/>
<evidence type="ECO:0000313" key="3">
    <source>
        <dbReference type="EMBL" id="MBA2936363.1"/>
    </source>
</evidence>
<accession>A0A838LAB9</accession>
<comment type="caution">
    <text evidence="3">The sequence shown here is derived from an EMBL/GenBank/DDBJ whole genome shotgun (WGS) entry which is preliminary data.</text>
</comment>
<keyword evidence="4" id="KW-1185">Reference proteome</keyword>
<evidence type="ECO:0008006" key="5">
    <source>
        <dbReference type="Google" id="ProtNLM"/>
    </source>
</evidence>
<keyword evidence="2" id="KW-0812">Transmembrane</keyword>
<organism evidence="3 4">
    <name type="scientific">Sphingomonas chungangi</name>
    <dbReference type="NCBI Taxonomy" id="2683589"/>
    <lineage>
        <taxon>Bacteria</taxon>
        <taxon>Pseudomonadati</taxon>
        <taxon>Pseudomonadota</taxon>
        <taxon>Alphaproteobacteria</taxon>
        <taxon>Sphingomonadales</taxon>
        <taxon>Sphingomonadaceae</taxon>
        <taxon>Sphingomonas</taxon>
    </lineage>
</organism>
<feature type="region of interest" description="Disordered" evidence="1">
    <location>
        <begin position="1"/>
        <end position="27"/>
    </location>
</feature>
<dbReference type="Proteomes" id="UP000570166">
    <property type="component" value="Unassembled WGS sequence"/>
</dbReference>
<keyword evidence="2" id="KW-0472">Membrane</keyword>